<evidence type="ECO:0000313" key="1">
    <source>
        <dbReference type="EMBL" id="EGO20593.1"/>
    </source>
</evidence>
<sequence>MPAVFTAGRSMLSTILAFISSSSHIDMGLRAIHDDHDSGRRPLARSQCECKLRKTNVFIPISSGVTIAMPSPVCMSCPKKVQHSEKEKESLCFPKLVVDITQSKSRKMPSQKSEILPESLRTRTWRRISQTAKASLAPPVFSTEEVTSLEMRSLSNAGYASLPQTPSTANLQQCLH</sequence>
<dbReference type="Proteomes" id="UP000008064">
    <property type="component" value="Unassembled WGS sequence"/>
</dbReference>
<name>F8P835_SERL9</name>
<dbReference type="KEGG" id="sla:SERLADRAFT_476943"/>
<dbReference type="RefSeq" id="XP_007322559.1">
    <property type="nucleotide sequence ID" value="XM_007322497.1"/>
</dbReference>
<dbReference type="GeneID" id="18820901"/>
<dbReference type="EMBL" id="GL945440">
    <property type="protein sequence ID" value="EGO20593.1"/>
    <property type="molecule type" value="Genomic_DNA"/>
</dbReference>
<gene>
    <name evidence="1" type="ORF">SERLADRAFT_476943</name>
</gene>
<dbReference type="HOGENOM" id="CLU_1526071_0_0_1"/>
<organism>
    <name type="scientific">Serpula lacrymans var. lacrymans (strain S7.9)</name>
    <name type="common">Dry rot fungus</name>
    <dbReference type="NCBI Taxonomy" id="578457"/>
    <lineage>
        <taxon>Eukaryota</taxon>
        <taxon>Fungi</taxon>
        <taxon>Dikarya</taxon>
        <taxon>Basidiomycota</taxon>
        <taxon>Agaricomycotina</taxon>
        <taxon>Agaricomycetes</taxon>
        <taxon>Agaricomycetidae</taxon>
        <taxon>Boletales</taxon>
        <taxon>Coniophorineae</taxon>
        <taxon>Serpulaceae</taxon>
        <taxon>Serpula</taxon>
    </lineage>
</organism>
<accession>F8P835</accession>
<protein>
    <submittedName>
        <fullName evidence="1">Uncharacterized protein</fullName>
    </submittedName>
</protein>
<proteinExistence type="predicted"/>
<dbReference type="AlphaFoldDB" id="F8P835"/>
<reference evidence="1" key="1">
    <citation type="submission" date="2011-04" db="EMBL/GenBank/DDBJ databases">
        <title>Evolution of plant cell wall degrading machinery underlies the functional diversity of forest fungi.</title>
        <authorList>
            <consortium name="US DOE Joint Genome Institute (JGI-PGF)"/>
            <person name="Eastwood D.C."/>
            <person name="Floudas D."/>
            <person name="Binder M."/>
            <person name="Majcherczyk A."/>
            <person name="Schneider P."/>
            <person name="Aerts A."/>
            <person name="Asiegbu F.O."/>
            <person name="Baker S.E."/>
            <person name="Barry K."/>
            <person name="Bendiksby M."/>
            <person name="Blumentritt M."/>
            <person name="Coutinho P.M."/>
            <person name="Cullen D."/>
            <person name="Cullen D."/>
            <person name="Gathman A."/>
            <person name="Goodell B."/>
            <person name="Henrissat B."/>
            <person name="Ihrmark K."/>
            <person name="Kauserud H."/>
            <person name="Kohler A."/>
            <person name="LaButti K."/>
            <person name="Lapidus A."/>
            <person name="Lavin J.L."/>
            <person name="Lee Y.-H."/>
            <person name="Lindquist E."/>
            <person name="Lilly W."/>
            <person name="Lucas S."/>
            <person name="Morin E."/>
            <person name="Murat C."/>
            <person name="Oguiza J.A."/>
            <person name="Park J."/>
            <person name="Pisabarro A.G."/>
            <person name="Riley R."/>
            <person name="Rosling A."/>
            <person name="Salamov A."/>
            <person name="Schmidt O."/>
            <person name="Schmutz J."/>
            <person name="Skrede I."/>
            <person name="Stenlid J."/>
            <person name="Wiebenga A."/>
            <person name="Xie X."/>
            <person name="Kues U."/>
            <person name="Hibbett D.S."/>
            <person name="Hoffmeister D."/>
            <person name="Hogberg N."/>
            <person name="Martin F."/>
            <person name="Grigoriev I.V."/>
            <person name="Watkinson S.C."/>
        </authorList>
    </citation>
    <scope>NUCLEOTIDE SEQUENCE</scope>
    <source>
        <strain evidence="1">S7.9</strain>
    </source>
</reference>